<dbReference type="InterPro" id="IPR028082">
    <property type="entry name" value="Peripla_BP_I"/>
</dbReference>
<dbReference type="EMBL" id="AP027142">
    <property type="protein sequence ID" value="BDV32539.1"/>
    <property type="molecule type" value="Genomic_DNA"/>
</dbReference>
<evidence type="ECO:0000256" key="5">
    <source>
        <dbReference type="SAM" id="SignalP"/>
    </source>
</evidence>
<dbReference type="SUPFAM" id="SSF46626">
    <property type="entry name" value="Cytochrome c"/>
    <property type="match status" value="1"/>
</dbReference>
<accession>A0ABM8E3S6</accession>
<dbReference type="RefSeq" id="WP_281929645.1">
    <property type="nucleotide sequence ID" value="NZ_AP027142.1"/>
</dbReference>
<protein>
    <submittedName>
        <fullName evidence="7">Cytochrome c</fullName>
    </submittedName>
</protein>
<evidence type="ECO:0000256" key="2">
    <source>
        <dbReference type="ARBA" id="ARBA00022723"/>
    </source>
</evidence>
<evidence type="ECO:0000256" key="3">
    <source>
        <dbReference type="ARBA" id="ARBA00023004"/>
    </source>
</evidence>
<evidence type="ECO:0000256" key="4">
    <source>
        <dbReference type="PROSITE-ProRule" id="PRU00433"/>
    </source>
</evidence>
<dbReference type="InterPro" id="IPR036909">
    <property type="entry name" value="Cyt_c-like_dom_sf"/>
</dbReference>
<dbReference type="InterPro" id="IPR009056">
    <property type="entry name" value="Cyt_c-like_dom"/>
</dbReference>
<dbReference type="SUPFAM" id="SSF53822">
    <property type="entry name" value="Periplasmic binding protein-like I"/>
    <property type="match status" value="1"/>
</dbReference>
<organism evidence="7 8">
    <name type="scientific">Methylocystis iwaonis</name>
    <dbReference type="NCBI Taxonomy" id="2885079"/>
    <lineage>
        <taxon>Bacteria</taxon>
        <taxon>Pseudomonadati</taxon>
        <taxon>Pseudomonadota</taxon>
        <taxon>Alphaproteobacteria</taxon>
        <taxon>Hyphomicrobiales</taxon>
        <taxon>Methylocystaceae</taxon>
        <taxon>Methylocystis</taxon>
    </lineage>
</organism>
<keyword evidence="5" id="KW-0732">Signal</keyword>
<reference evidence="7 8" key="1">
    <citation type="journal article" date="2023" name="Int. J. Syst. Evol. Microbiol.">
        <title>Methylocystis iwaonis sp. nov., a type II methane-oxidizing bacterium from surface soil of a rice paddy field in Japan, and emended description of the genus Methylocystis (ex Whittenbury et al. 1970) Bowman et al. 1993.</title>
        <authorList>
            <person name="Kaise H."/>
            <person name="Sawadogo J.B."/>
            <person name="Alam M.S."/>
            <person name="Ueno C."/>
            <person name="Dianou D."/>
            <person name="Shinjo R."/>
            <person name="Asakawa S."/>
        </authorList>
    </citation>
    <scope>NUCLEOTIDE SEQUENCE [LARGE SCALE GENOMIC DNA]</scope>
    <source>
        <strain evidence="7 8">SS37A-Re</strain>
    </source>
</reference>
<evidence type="ECO:0000256" key="1">
    <source>
        <dbReference type="ARBA" id="ARBA00022617"/>
    </source>
</evidence>
<dbReference type="PROSITE" id="PS51007">
    <property type="entry name" value="CYTC"/>
    <property type="match status" value="1"/>
</dbReference>
<gene>
    <name evidence="7" type="ORF">SS37A_00680</name>
</gene>
<keyword evidence="8" id="KW-1185">Reference proteome</keyword>
<dbReference type="Proteomes" id="UP001317629">
    <property type="component" value="Chromosome"/>
</dbReference>
<sequence>MSKTPTTYIERAARAISVILSFGALPPLATAGEPAPDAALGERLYFEGRKVDGSPLLAKTQSDVPLPGSRAACVTCHRPSGFGTSEGGYFVPPINGATLFSERKLDRGRFLLNRFEQAQPQRYRARLSQPHMRPAYDFDTLGRALRNGVDAAGQELDPIMPRYELSAADVANLQAFLKNLSAKIDPGVTDEELHFATVVSKDAAPQDRAAMLSVIEAYFDWANKNSGGERSREGFSPYHQSELISATRKWRLHVWELDGAPESWPEQLEQKYRAQPVFALVSGLAPVWGPIAEFSDSQKIPALFPNTELPGNRKDSRTFYFTHGLELEAKGLVTLFSRRTGEKKRVRQIVGEGPLAAEPAKVFEQGARAAGVDVETIAAADNIAGGRRPASKGATDAVVLWPGQMDDEKIASLLSVSPAATPLYLPSHKLDFARSKWAQPFADRLFFVDPYEVDVGSHPLSFRVRAWLNTRGVQITNQTLQFQTYYALSLLDAAVGRLKTDFFRDYLVENVEHEAEGDLNPGIFPRLSLGPGQRVASHGVFVVRTSPDGNDAVEPVGDWMIP</sequence>
<evidence type="ECO:0000313" key="8">
    <source>
        <dbReference type="Proteomes" id="UP001317629"/>
    </source>
</evidence>
<evidence type="ECO:0000313" key="7">
    <source>
        <dbReference type="EMBL" id="BDV32539.1"/>
    </source>
</evidence>
<evidence type="ECO:0000259" key="6">
    <source>
        <dbReference type="PROSITE" id="PS51007"/>
    </source>
</evidence>
<feature type="chain" id="PRO_5045824745" evidence="5">
    <location>
        <begin position="32"/>
        <end position="562"/>
    </location>
</feature>
<dbReference type="Gene3D" id="1.10.760.10">
    <property type="entry name" value="Cytochrome c-like domain"/>
    <property type="match status" value="1"/>
</dbReference>
<name>A0ABM8E3S6_9HYPH</name>
<dbReference type="Pfam" id="PF00034">
    <property type="entry name" value="Cytochrom_C"/>
    <property type="match status" value="1"/>
</dbReference>
<proteinExistence type="predicted"/>
<keyword evidence="3 4" id="KW-0408">Iron</keyword>
<keyword evidence="2 4" id="KW-0479">Metal-binding</keyword>
<keyword evidence="1 4" id="KW-0349">Heme</keyword>
<feature type="signal peptide" evidence="5">
    <location>
        <begin position="1"/>
        <end position="31"/>
    </location>
</feature>
<feature type="domain" description="Cytochrome c" evidence="6">
    <location>
        <begin position="36"/>
        <end position="181"/>
    </location>
</feature>